<dbReference type="Pfam" id="PF00588">
    <property type="entry name" value="SpoU_methylase"/>
    <property type="match status" value="1"/>
</dbReference>
<keyword evidence="2 6" id="KW-0489">Methyltransferase</keyword>
<dbReference type="GO" id="GO:0006396">
    <property type="term" value="P:RNA processing"/>
    <property type="evidence" value="ECO:0007669"/>
    <property type="project" value="InterPro"/>
</dbReference>
<evidence type="ECO:0000259" key="5">
    <source>
        <dbReference type="Pfam" id="PF22435"/>
    </source>
</evidence>
<feature type="domain" description="MRM3-like substrate binding" evidence="5">
    <location>
        <begin position="5"/>
        <end position="83"/>
    </location>
</feature>
<dbReference type="Pfam" id="PF22435">
    <property type="entry name" value="MRM3-like_sub_bind"/>
    <property type="match status" value="1"/>
</dbReference>
<accession>A0A378U6S7</accession>
<organism evidence="6 7">
    <name type="scientific">Myroides odoratus</name>
    <name type="common">Flavobacterium odoratum</name>
    <dbReference type="NCBI Taxonomy" id="256"/>
    <lineage>
        <taxon>Bacteria</taxon>
        <taxon>Pseudomonadati</taxon>
        <taxon>Bacteroidota</taxon>
        <taxon>Flavobacteriia</taxon>
        <taxon>Flavobacteriales</taxon>
        <taxon>Flavobacteriaceae</taxon>
        <taxon>Myroides</taxon>
    </lineage>
</organism>
<dbReference type="EMBL" id="UGQL01000002">
    <property type="protein sequence ID" value="STZ69893.1"/>
    <property type="molecule type" value="Genomic_DNA"/>
</dbReference>
<dbReference type="InterPro" id="IPR029064">
    <property type="entry name" value="Ribosomal_eL30-like_sf"/>
</dbReference>
<evidence type="ECO:0000256" key="3">
    <source>
        <dbReference type="ARBA" id="ARBA00022679"/>
    </source>
</evidence>
<dbReference type="Gene3D" id="3.40.1280.10">
    <property type="match status" value="1"/>
</dbReference>
<dbReference type="CDD" id="cd18109">
    <property type="entry name" value="SpoU-like_RNA-MTase"/>
    <property type="match status" value="1"/>
</dbReference>
<reference evidence="6 7" key="1">
    <citation type="submission" date="2018-06" db="EMBL/GenBank/DDBJ databases">
        <authorList>
            <consortium name="Pathogen Informatics"/>
            <person name="Doyle S."/>
        </authorList>
    </citation>
    <scope>NUCLEOTIDE SEQUENCE [LARGE SCALE GENOMIC DNA]</scope>
    <source>
        <strain evidence="6 7">NCTC11179</strain>
    </source>
</reference>
<dbReference type="SUPFAM" id="SSF75217">
    <property type="entry name" value="alpha/beta knot"/>
    <property type="match status" value="1"/>
</dbReference>
<dbReference type="RefSeq" id="WP_115092505.1">
    <property type="nucleotide sequence ID" value="NZ_CP068107.1"/>
</dbReference>
<evidence type="ECO:0000313" key="6">
    <source>
        <dbReference type="EMBL" id="STZ69893.1"/>
    </source>
</evidence>
<dbReference type="InterPro" id="IPR001537">
    <property type="entry name" value="SpoU_MeTrfase"/>
</dbReference>
<dbReference type="InterPro" id="IPR029028">
    <property type="entry name" value="Alpha/beta_knot_MTases"/>
</dbReference>
<evidence type="ECO:0000313" key="7">
    <source>
        <dbReference type="Proteomes" id="UP000255024"/>
    </source>
</evidence>
<dbReference type="PANTHER" id="PTHR43191">
    <property type="entry name" value="RRNA METHYLTRANSFERASE 3"/>
    <property type="match status" value="1"/>
</dbReference>
<dbReference type="InterPro" id="IPR051259">
    <property type="entry name" value="rRNA_Methyltransferase"/>
</dbReference>
<dbReference type="EC" id="2.1.1.34" evidence="6"/>
<comment type="similarity">
    <text evidence="1">Belongs to the class IV-like SAM-binding methyltransferase superfamily. RNA methyltransferase TrmH family.</text>
</comment>
<dbReference type="PANTHER" id="PTHR43191:SF2">
    <property type="entry name" value="RRNA METHYLTRANSFERASE 3, MITOCHONDRIAL"/>
    <property type="match status" value="1"/>
</dbReference>
<dbReference type="Gene3D" id="3.30.1330.30">
    <property type="match status" value="1"/>
</dbReference>
<evidence type="ECO:0000256" key="2">
    <source>
        <dbReference type="ARBA" id="ARBA00022603"/>
    </source>
</evidence>
<dbReference type="SUPFAM" id="SSF55315">
    <property type="entry name" value="L30e-like"/>
    <property type="match status" value="1"/>
</dbReference>
<proteinExistence type="inferred from homology"/>
<keyword evidence="7" id="KW-1185">Reference proteome</keyword>
<dbReference type="GO" id="GO:0032259">
    <property type="term" value="P:methylation"/>
    <property type="evidence" value="ECO:0007669"/>
    <property type="project" value="UniProtKB-KW"/>
</dbReference>
<dbReference type="AlphaFoldDB" id="A0A378U6S7"/>
<sequence length="246" mass="27542">MVTKNQIKRIKSLHQKKYRKEHQLFIAEGIKVIQELLQSSFVLDHLYVTNEMDFGVPTHQVTRVSADDLKKMSALTTTPNCLAVFHCLESKTIDFSDWVVALDDIRDPGNLGTIIRLCDWFGISHIVCSSETVDCYNPKVIQATMGSVSRVNIVYTDLAELLQSAKVPLYGTFLGGENIYEMKEVKPGVIVMGNEANGISAEIEALISRKITIPRFGNLQQTESLNVAMATSIVLSEFRRSVFNVQ</sequence>
<dbReference type="InterPro" id="IPR029026">
    <property type="entry name" value="tRNA_m1G_MTases_N"/>
</dbReference>
<evidence type="ECO:0000259" key="4">
    <source>
        <dbReference type="Pfam" id="PF00588"/>
    </source>
</evidence>
<dbReference type="GO" id="GO:0141100">
    <property type="term" value="F:tRNA (guanine(18)-2'-O)-methyltransferase activity"/>
    <property type="evidence" value="ECO:0007669"/>
    <property type="project" value="UniProtKB-EC"/>
</dbReference>
<keyword evidence="3 6" id="KW-0808">Transferase</keyword>
<dbReference type="Proteomes" id="UP000255024">
    <property type="component" value="Unassembled WGS sequence"/>
</dbReference>
<gene>
    <name evidence="6" type="primary">trmH_4</name>
    <name evidence="6" type="ORF">NCTC11179_03418</name>
</gene>
<protein>
    <submittedName>
        <fullName evidence="6">tRNA (Guanosine(18)-2'-O)-methyltransferase</fullName>
        <ecNumber evidence="6">2.1.1.34</ecNumber>
    </submittedName>
</protein>
<dbReference type="InterPro" id="IPR053888">
    <property type="entry name" value="MRM3-like_sub_bind"/>
</dbReference>
<dbReference type="GO" id="GO:0003723">
    <property type="term" value="F:RNA binding"/>
    <property type="evidence" value="ECO:0007669"/>
    <property type="project" value="InterPro"/>
</dbReference>
<name>A0A378U6S7_MYROD</name>
<feature type="domain" description="tRNA/rRNA methyltransferase SpoU type" evidence="4">
    <location>
        <begin position="99"/>
        <end position="235"/>
    </location>
</feature>
<evidence type="ECO:0000256" key="1">
    <source>
        <dbReference type="ARBA" id="ARBA00007228"/>
    </source>
</evidence>